<dbReference type="GO" id="GO:0008083">
    <property type="term" value="F:growth factor activity"/>
    <property type="evidence" value="ECO:0007669"/>
    <property type="project" value="UniProtKB-KW"/>
</dbReference>
<reference evidence="6" key="1">
    <citation type="journal article" date="2011" name="BMC Evol. Biol.">
        <title>Emergence and evolution of the glycoprotein hormone and neurotrophin gene families in vertebrates.</title>
        <authorList>
            <person name="Santos S.D."/>
            <person name="Mazan S."/>
            <person name="Venkatesh B."/>
            <person name="Cohen-Tannoudji J."/>
            <person name="Querat B."/>
        </authorList>
    </citation>
    <scope>NUCLEOTIDE SEQUENCE</scope>
</reference>
<dbReference type="GO" id="GO:0050804">
    <property type="term" value="P:modulation of chemical synaptic transmission"/>
    <property type="evidence" value="ECO:0007669"/>
    <property type="project" value="TreeGrafter"/>
</dbReference>
<dbReference type="GO" id="GO:0008021">
    <property type="term" value="C:synaptic vesicle"/>
    <property type="evidence" value="ECO:0007669"/>
    <property type="project" value="TreeGrafter"/>
</dbReference>
<dbReference type="GO" id="GO:0043524">
    <property type="term" value="P:negative regulation of neuron apoptotic process"/>
    <property type="evidence" value="ECO:0007669"/>
    <property type="project" value="TreeGrafter"/>
</dbReference>
<keyword evidence="2" id="KW-0339">Growth factor</keyword>
<dbReference type="PANTHER" id="PTHR11589">
    <property type="entry name" value="NERVE GROWTH FACTOR NGF -RELATED"/>
    <property type="match status" value="1"/>
</dbReference>
<dbReference type="InterPro" id="IPR020408">
    <property type="entry name" value="Nerve_growth_factor-like"/>
</dbReference>
<dbReference type="InterPro" id="IPR002072">
    <property type="entry name" value="Nerve_growth_factor-rel"/>
</dbReference>
<accession>F1BZW4</accession>
<comment type="similarity">
    <text evidence="1">Belongs to the NGF-beta family.</text>
</comment>
<dbReference type="Pfam" id="PF00243">
    <property type="entry name" value="NGF"/>
    <property type="match status" value="1"/>
</dbReference>
<evidence type="ECO:0000256" key="1">
    <source>
        <dbReference type="ARBA" id="ARBA00010783"/>
    </source>
</evidence>
<dbReference type="InterPro" id="IPR029034">
    <property type="entry name" value="Cystine-knot_cytokine"/>
</dbReference>
<evidence type="ECO:0000256" key="4">
    <source>
        <dbReference type="SAM" id="SignalP"/>
    </source>
</evidence>
<dbReference type="SMART" id="SM00140">
    <property type="entry name" value="NGF"/>
    <property type="match status" value="1"/>
</dbReference>
<dbReference type="GO" id="GO:0005615">
    <property type="term" value="C:extracellular space"/>
    <property type="evidence" value="ECO:0007669"/>
    <property type="project" value="TreeGrafter"/>
</dbReference>
<proteinExistence type="evidence at transcript level"/>
<evidence type="ECO:0000259" key="5">
    <source>
        <dbReference type="SMART" id="SM00140"/>
    </source>
</evidence>
<feature type="region of interest" description="Disordered" evidence="3">
    <location>
        <begin position="64"/>
        <end position="85"/>
    </location>
</feature>
<feature type="signal peptide" evidence="4">
    <location>
        <begin position="1"/>
        <end position="19"/>
    </location>
</feature>
<evidence type="ECO:0000256" key="3">
    <source>
        <dbReference type="SAM" id="MobiDB-lite"/>
    </source>
</evidence>
<feature type="domain" description="Nerve growth factor-related" evidence="5">
    <location>
        <begin position="95"/>
        <end position="195"/>
    </location>
</feature>
<sequence length="198" mass="22026">MIILLYAVVISLGRHRGWCCEPQRGSGFPGERLPARQPEGGEKEQDLYSLRVMWASEPPVNSPLPFIGEESQSRADMGDGTERARRKADNPTFLGNLAICNSINSWVLDKKTALDQYGETVTVLDMAPSPSGPTKQIFFEVTCPNTPTSRCGGTDEKNRTFECKPRQSLVKAMTMDSKKKKGWRLIRVNTTCVCALKE</sequence>
<dbReference type="GO" id="GO:0007169">
    <property type="term" value="P:cell surface receptor protein tyrosine kinase signaling pathway"/>
    <property type="evidence" value="ECO:0007669"/>
    <property type="project" value="TreeGrafter"/>
</dbReference>
<dbReference type="PRINTS" id="PR00268">
    <property type="entry name" value="NGF"/>
</dbReference>
<dbReference type="SUPFAM" id="SSF57501">
    <property type="entry name" value="Cystine-knot cytokines"/>
    <property type="match status" value="1"/>
</dbReference>
<dbReference type="GO" id="GO:0005163">
    <property type="term" value="F:nerve growth factor receptor binding"/>
    <property type="evidence" value="ECO:0007669"/>
    <property type="project" value="TreeGrafter"/>
</dbReference>
<dbReference type="AlphaFoldDB" id="F1BZW4"/>
<dbReference type="EMBL" id="HQ174788">
    <property type="protein sequence ID" value="ADX01338.1"/>
    <property type="molecule type" value="mRNA"/>
</dbReference>
<dbReference type="PANTHER" id="PTHR11589:SF11">
    <property type="entry name" value="PREPRO-NEUROTROPHIN"/>
    <property type="match status" value="1"/>
</dbReference>
<dbReference type="PROSITE" id="PS50270">
    <property type="entry name" value="NGF_2"/>
    <property type="match status" value="1"/>
</dbReference>
<dbReference type="GO" id="GO:0030424">
    <property type="term" value="C:axon"/>
    <property type="evidence" value="ECO:0007669"/>
    <property type="project" value="TreeGrafter"/>
</dbReference>
<dbReference type="GO" id="GO:0030425">
    <property type="term" value="C:dendrite"/>
    <property type="evidence" value="ECO:0007669"/>
    <property type="project" value="TreeGrafter"/>
</dbReference>
<keyword evidence="4" id="KW-0732">Signal</keyword>
<organism evidence="6">
    <name type="scientific">Callorhinchus milii</name>
    <name type="common">Ghost shark</name>
    <dbReference type="NCBI Taxonomy" id="7868"/>
    <lineage>
        <taxon>Eukaryota</taxon>
        <taxon>Metazoa</taxon>
        <taxon>Chordata</taxon>
        <taxon>Craniata</taxon>
        <taxon>Vertebrata</taxon>
        <taxon>Chondrichthyes</taxon>
        <taxon>Holocephali</taxon>
        <taxon>Chimaeriformes</taxon>
        <taxon>Callorhinchidae</taxon>
        <taxon>Callorhinchus</taxon>
    </lineage>
</organism>
<feature type="chain" id="PRO_5003266106" evidence="4">
    <location>
        <begin position="20"/>
        <end position="198"/>
    </location>
</feature>
<evidence type="ECO:0000313" key="6">
    <source>
        <dbReference type="EMBL" id="ADX01338.1"/>
    </source>
</evidence>
<protein>
    <submittedName>
        <fullName evidence="6">Neurotrophin-4b</fullName>
    </submittedName>
</protein>
<evidence type="ECO:0000256" key="2">
    <source>
        <dbReference type="ARBA" id="ARBA00023030"/>
    </source>
</evidence>
<dbReference type="GO" id="GO:0048812">
    <property type="term" value="P:neuron projection morphogenesis"/>
    <property type="evidence" value="ECO:0007669"/>
    <property type="project" value="TreeGrafter"/>
</dbReference>
<feature type="compositionally biased region" description="Basic and acidic residues" evidence="3">
    <location>
        <begin position="71"/>
        <end position="85"/>
    </location>
</feature>
<dbReference type="Gene3D" id="2.10.90.10">
    <property type="entry name" value="Cystine-knot cytokines"/>
    <property type="match status" value="1"/>
</dbReference>
<dbReference type="GO" id="GO:0038180">
    <property type="term" value="P:nerve growth factor signaling pathway"/>
    <property type="evidence" value="ECO:0007669"/>
    <property type="project" value="TreeGrafter"/>
</dbReference>
<dbReference type="GO" id="GO:0021675">
    <property type="term" value="P:nerve development"/>
    <property type="evidence" value="ECO:0007669"/>
    <property type="project" value="TreeGrafter"/>
</dbReference>
<name>F1BZW4_CALMI</name>